<accession>Q755B7</accession>
<feature type="compositionally biased region" description="Polar residues" evidence="1">
    <location>
        <begin position="754"/>
        <end position="778"/>
    </location>
</feature>
<dbReference type="eggNOG" id="ENOG502QPQC">
    <property type="taxonomic scope" value="Eukaryota"/>
</dbReference>
<dbReference type="OrthoDB" id="4070235at2759"/>
<feature type="compositionally biased region" description="Polar residues" evidence="1">
    <location>
        <begin position="632"/>
        <end position="654"/>
    </location>
</feature>
<evidence type="ECO:0000313" key="4">
    <source>
        <dbReference type="EMBL" id="AAS53280.2"/>
    </source>
</evidence>
<reference evidence="4 5" key="1">
    <citation type="journal article" date="2004" name="Science">
        <title>The Ashbya gossypii genome as a tool for mapping the ancient Saccharomyces cerevisiae genome.</title>
        <authorList>
            <person name="Dietrich F.S."/>
            <person name="Voegeli S."/>
            <person name="Brachat S."/>
            <person name="Lerch A."/>
            <person name="Gates K."/>
            <person name="Steiner S."/>
            <person name="Mohr C."/>
            <person name="Pohlmann R."/>
            <person name="Luedi P."/>
            <person name="Choi S."/>
            <person name="Wing R.A."/>
            <person name="Flavier A."/>
            <person name="Gaffney T.D."/>
            <person name="Philippsen P."/>
        </authorList>
    </citation>
    <scope>NUCLEOTIDE SEQUENCE [LARGE SCALE GENOMIC DNA]</scope>
    <source>
        <strain evidence="5">ATCC 10895 / CBS 109.51 / FGSC 9923 / NRRL Y-1056</strain>
    </source>
</reference>
<sequence length="935" mass="98654">MRTSLSVLALAAVAAAHEDVLQACDPLRGGASARPGFDLTIWNYPWTSYNHQTNRGVPDRTTFESAAYLQGGYAQYEELGRARAVTNLTFVNEFELGRGREMVRGRLPPNYNFPDEFNISNFAYLATGYFRAEQDGAYNFTLDFVDDYASVALGGGRAFDCCQKDTGVKSPEGFQIDARWARNGPVGRAWTVVNLQRGAYYPLRVFYVNTNNWAGIRFTFTDPSGVHHEDFQNHIFHFDDQPNECPEIVATTTQPYDGTETVTAYTTLSTYTNSDNQLTTGRVVVINTPYPRGETTTTNGWTGSYTTTLSTGVATVTGTDGYGTIETTYYVVTPEAVVSTTTTSGWTGTHTTTLSTGLTTVTGPDGIATTETTYYVVTPEAQAVTTTTSGWTGSFTTTMSTGVTTVTGSDGIATTETIYHVVTPEAQAVTTTTRGWAGNHTTTLSTAVATVTGTDGIATTETIYHVVTPEAQAVTTTTRGWAGNHTTTLSTAVATVTGTDGIATTETIYHVVTPEALSVTKTAIFSSGSSWQNVTAEATKSSSFDGRVNQTIDSVAGTHTQISESLTTVTSSAPTEDVCASLEQETVTVILSPMTTMTIPTTGAPQVMTIVKTVYSTITKDYSEDMSESPFEPTTVSAPTNSAQVSSTNGPDTQQRISVDELAGGKLATTMNSSAANVSSQFLENTIVPPTSEVYTSGSSRSFSLGNTDEMVTILPIGGASGISGISIGNVSTEPSTVQSSFIAVSTGSAEYLTGTSEQPVTATPSTKSSVKASSFQSETKEDTNIPISVTSISYSSSGTQASRTSTAEYGTAAVTGIPESSGGPANDNETASEEAETELPEESYGQEPSAGSNVATTEDEEDAYGTTVVEEYPLPTPQTAFTGSGFVSSAGVVSSSFPNLTKPLLPFFGGAVQLNTNMNKICSALVFVVTTLLL</sequence>
<feature type="region of interest" description="Disordered" evidence="1">
    <location>
        <begin position="625"/>
        <end position="654"/>
    </location>
</feature>
<gene>
    <name evidence="4" type="ORF">AGOS_AFL092C</name>
</gene>
<dbReference type="GO" id="GO:0000128">
    <property type="term" value="P:flocculation"/>
    <property type="evidence" value="ECO:0007669"/>
    <property type="project" value="InterPro"/>
</dbReference>
<dbReference type="Gene3D" id="2.60.120.1560">
    <property type="match status" value="1"/>
</dbReference>
<dbReference type="HOGENOM" id="CLU_008306_0_0_1"/>
<keyword evidence="2" id="KW-0732">Signal</keyword>
<feature type="compositionally biased region" description="Acidic residues" evidence="1">
    <location>
        <begin position="831"/>
        <end position="842"/>
    </location>
</feature>
<evidence type="ECO:0000313" key="5">
    <source>
        <dbReference type="Proteomes" id="UP000000591"/>
    </source>
</evidence>
<protein>
    <submittedName>
        <fullName evidence="4">AFL092Cp</fullName>
    </submittedName>
</protein>
<evidence type="ECO:0000256" key="2">
    <source>
        <dbReference type="SAM" id="SignalP"/>
    </source>
</evidence>
<dbReference type="EMBL" id="AE016819">
    <property type="protein sequence ID" value="AAS53280.2"/>
    <property type="molecule type" value="Genomic_DNA"/>
</dbReference>
<reference evidence="5" key="2">
    <citation type="journal article" date="2013" name="G3 (Bethesda)">
        <title>Genomes of Ashbya fungi isolated from insects reveal four mating-type loci, numerous translocations, lack of transposons, and distinct gene duplications.</title>
        <authorList>
            <person name="Dietrich F.S."/>
            <person name="Voegeli S."/>
            <person name="Kuo S."/>
            <person name="Philippsen P."/>
        </authorList>
    </citation>
    <scope>GENOME REANNOTATION</scope>
    <source>
        <strain evidence="5">ATCC 10895 / CBS 109.51 / FGSC 9923 / NRRL Y-1056</strain>
    </source>
</reference>
<feature type="region of interest" description="Disordered" evidence="1">
    <location>
        <begin position="815"/>
        <end position="858"/>
    </location>
</feature>
<feature type="chain" id="PRO_5004285339" evidence="2">
    <location>
        <begin position="17"/>
        <end position="935"/>
    </location>
</feature>
<dbReference type="AlphaFoldDB" id="Q755B7"/>
<dbReference type="Pfam" id="PF10528">
    <property type="entry name" value="GLEYA"/>
    <property type="match status" value="1"/>
</dbReference>
<feature type="domain" description="PA14" evidence="3">
    <location>
        <begin position="75"/>
        <end position="234"/>
    </location>
</feature>
<dbReference type="InParanoid" id="Q755B7"/>
<dbReference type="PROSITE" id="PS51820">
    <property type="entry name" value="PA14"/>
    <property type="match status" value="1"/>
</dbReference>
<dbReference type="GeneID" id="4621683"/>
<evidence type="ECO:0000256" key="1">
    <source>
        <dbReference type="SAM" id="MobiDB-lite"/>
    </source>
</evidence>
<dbReference type="Pfam" id="PF00624">
    <property type="entry name" value="Flocculin"/>
    <property type="match status" value="5"/>
</dbReference>
<dbReference type="RefSeq" id="NP_985456.2">
    <property type="nucleotide sequence ID" value="NM_210810.2"/>
</dbReference>
<name>Q755B7_EREGS</name>
<dbReference type="OMA" id="TRGWAGN"/>
<proteinExistence type="predicted"/>
<dbReference type="InterPro" id="IPR018871">
    <property type="entry name" value="GLEYA_adhesin_domain"/>
</dbReference>
<feature type="region of interest" description="Disordered" evidence="1">
    <location>
        <begin position="754"/>
        <end position="782"/>
    </location>
</feature>
<feature type="signal peptide" evidence="2">
    <location>
        <begin position="1"/>
        <end position="16"/>
    </location>
</feature>
<organism evidence="4 5">
    <name type="scientific">Eremothecium gossypii (strain ATCC 10895 / CBS 109.51 / FGSC 9923 / NRRL Y-1056)</name>
    <name type="common">Yeast</name>
    <name type="synonym">Ashbya gossypii</name>
    <dbReference type="NCBI Taxonomy" id="284811"/>
    <lineage>
        <taxon>Eukaryota</taxon>
        <taxon>Fungi</taxon>
        <taxon>Dikarya</taxon>
        <taxon>Ascomycota</taxon>
        <taxon>Saccharomycotina</taxon>
        <taxon>Saccharomycetes</taxon>
        <taxon>Saccharomycetales</taxon>
        <taxon>Saccharomycetaceae</taxon>
        <taxon>Eremothecium</taxon>
    </lineage>
</organism>
<dbReference type="InterPro" id="IPR037524">
    <property type="entry name" value="PA14/GLEYA"/>
</dbReference>
<evidence type="ECO:0000259" key="3">
    <source>
        <dbReference type="PROSITE" id="PS51820"/>
    </source>
</evidence>
<dbReference type="Proteomes" id="UP000000591">
    <property type="component" value="Chromosome VI"/>
</dbReference>
<dbReference type="KEGG" id="ago:AGOS_AFL092C"/>
<dbReference type="InterPro" id="IPR001389">
    <property type="entry name" value="Flocculin"/>
</dbReference>
<keyword evidence="5" id="KW-1185">Reference proteome</keyword>